<comment type="caution">
    <text evidence="24">The sequence shown here is derived from an EMBL/GenBank/DDBJ whole genome shotgun (WGS) entry which is preliminary data.</text>
</comment>
<dbReference type="InterPro" id="IPR033721">
    <property type="entry name" value="ProRS_core_arch_euk"/>
</dbReference>
<dbReference type="InterPro" id="IPR011992">
    <property type="entry name" value="EF-hand-dom_pair"/>
</dbReference>
<dbReference type="PANTHER" id="PTHR43382:SF2">
    <property type="entry name" value="BIFUNCTIONAL GLUTAMATE_PROLINE--TRNA LIGASE"/>
    <property type="match status" value="1"/>
</dbReference>
<feature type="compositionally biased region" description="Polar residues" evidence="20">
    <location>
        <begin position="196"/>
        <end position="219"/>
    </location>
</feature>
<evidence type="ECO:0000256" key="12">
    <source>
        <dbReference type="ARBA" id="ARBA00023146"/>
    </source>
</evidence>
<feature type="domain" description="EF-hand" evidence="21">
    <location>
        <begin position="684"/>
        <end position="719"/>
    </location>
</feature>
<dbReference type="Gene3D" id="3.30.930.10">
    <property type="entry name" value="Bira Bifunctional Protein, Domain 2"/>
    <property type="match status" value="1"/>
</dbReference>
<dbReference type="SUPFAM" id="SSF47060">
    <property type="entry name" value="S15/NS1 RNA-binding domain"/>
    <property type="match status" value="2"/>
</dbReference>
<reference evidence="24" key="1">
    <citation type="submission" date="2021-02" db="EMBL/GenBank/DDBJ databases">
        <authorList>
            <person name="Nowell W R."/>
        </authorList>
    </citation>
    <scope>NUCLEOTIDE SEQUENCE</scope>
</reference>
<evidence type="ECO:0000256" key="6">
    <source>
        <dbReference type="ARBA" id="ARBA00022737"/>
    </source>
</evidence>
<gene>
    <name evidence="24" type="ORF">RFH988_LOCUS13361</name>
</gene>
<dbReference type="InterPro" id="IPR002048">
    <property type="entry name" value="EF_hand_dom"/>
</dbReference>
<comment type="function">
    <text evidence="17">Probable molecular chaperone assisting protein biosynthesis and transport in the endoplasmic reticulum. Required for the proper biosynthesis and transport of pulmonary surfactant-associated protein A/SP-A, pulmonary surfactant-associated protein D/SP-D and the lipid transporter ABCA3. By regulating both the proper expression and the degradation through the endoplasmic reticulum-associated protein degradation pathway of these proteins plays a crucial role in pulmonary surfactant homeostasis. Has an anti-fibrotic activity by negatively regulating the secretion of type I and type III collagens. This calcium-binding protein also transiently associates with immature PCSK6 and regulates its secretion.</text>
</comment>
<feature type="compositionally biased region" description="Basic and acidic residues" evidence="20">
    <location>
        <begin position="220"/>
        <end position="247"/>
    </location>
</feature>
<keyword evidence="13" id="KW-0325">Glycoprotein</keyword>
<dbReference type="InterPro" id="IPR000738">
    <property type="entry name" value="WHEP-TRS_dom"/>
</dbReference>
<keyword evidence="11" id="KW-0648">Protein biosynthesis</keyword>
<evidence type="ECO:0000256" key="2">
    <source>
        <dbReference type="ARBA" id="ARBA00012831"/>
    </source>
</evidence>
<evidence type="ECO:0000259" key="21">
    <source>
        <dbReference type="PROSITE" id="PS50222"/>
    </source>
</evidence>
<dbReference type="SUPFAM" id="SSF55681">
    <property type="entry name" value="Class II aaRS and biotin synthetases"/>
    <property type="match status" value="1"/>
</dbReference>
<dbReference type="InterPro" id="IPR045864">
    <property type="entry name" value="aa-tRNA-synth_II/BPL/LPL"/>
</dbReference>
<feature type="region of interest" description="Disordered" evidence="20">
    <location>
        <begin position="268"/>
        <end position="315"/>
    </location>
</feature>
<dbReference type="PROSITE" id="PS50222">
    <property type="entry name" value="EF_HAND_2"/>
    <property type="match status" value="4"/>
</dbReference>
<dbReference type="Pfam" id="PF13499">
    <property type="entry name" value="EF-hand_7"/>
    <property type="match status" value="1"/>
</dbReference>
<keyword evidence="4" id="KW-0479">Metal-binding</keyword>
<dbReference type="Gene3D" id="2.40.240.10">
    <property type="entry name" value="Ribosomal Protein L25, Chain P"/>
    <property type="match status" value="1"/>
</dbReference>
<organism evidence="24 25">
    <name type="scientific">Rotaria sordida</name>
    <dbReference type="NCBI Taxonomy" id="392033"/>
    <lineage>
        <taxon>Eukaryota</taxon>
        <taxon>Metazoa</taxon>
        <taxon>Spiralia</taxon>
        <taxon>Gnathifera</taxon>
        <taxon>Rotifera</taxon>
        <taxon>Eurotatoria</taxon>
        <taxon>Bdelloidea</taxon>
        <taxon>Philodinida</taxon>
        <taxon>Philodinidae</taxon>
        <taxon>Rotaria</taxon>
    </lineage>
</organism>
<dbReference type="AlphaFoldDB" id="A0A814FNS6"/>
<dbReference type="FunFam" id="3.30.930.10:FF:000007">
    <property type="entry name" value="Bifunctional glutamate/proline--tRNA ligase"/>
    <property type="match status" value="1"/>
</dbReference>
<dbReference type="SUPFAM" id="SSF50715">
    <property type="entry name" value="Ribosomal protein L25-like"/>
    <property type="match status" value="1"/>
</dbReference>
<feature type="domain" description="EF-hand" evidence="21">
    <location>
        <begin position="769"/>
        <end position="804"/>
    </location>
</feature>
<dbReference type="GO" id="GO:0006433">
    <property type="term" value="P:prolyl-tRNA aminoacylation"/>
    <property type="evidence" value="ECO:0007669"/>
    <property type="project" value="InterPro"/>
</dbReference>
<dbReference type="InterPro" id="IPR011035">
    <property type="entry name" value="Ribosomal_bL25/Gln-tRNA_synth"/>
</dbReference>
<dbReference type="FunFam" id="1.10.238.10:FF:000104">
    <property type="entry name" value="calumenin isoform X1"/>
    <property type="match status" value="1"/>
</dbReference>
<dbReference type="InterPro" id="IPR049437">
    <property type="entry name" value="tRNA-synt_1c_C2"/>
</dbReference>
<dbReference type="GO" id="GO:0005788">
    <property type="term" value="C:endoplasmic reticulum lumen"/>
    <property type="evidence" value="ECO:0007669"/>
    <property type="project" value="UniProtKB-SubCell"/>
</dbReference>
<dbReference type="OrthoDB" id="293868at2759"/>
<dbReference type="Pfam" id="PF00458">
    <property type="entry name" value="WHEP-TRS"/>
    <property type="match status" value="2"/>
</dbReference>
<keyword evidence="9" id="KW-0106">Calcium</keyword>
<feature type="domain" description="Aminoacyl-transfer RNA synthetases class-II family profile" evidence="22">
    <location>
        <begin position="358"/>
        <end position="597"/>
    </location>
</feature>
<feature type="domain" description="EF-hand" evidence="21">
    <location>
        <begin position="806"/>
        <end position="841"/>
    </location>
</feature>
<evidence type="ECO:0000256" key="10">
    <source>
        <dbReference type="ARBA" id="ARBA00022840"/>
    </source>
</evidence>
<dbReference type="GO" id="GO:0005524">
    <property type="term" value="F:ATP binding"/>
    <property type="evidence" value="ECO:0007669"/>
    <property type="project" value="UniProtKB-KW"/>
</dbReference>
<evidence type="ECO:0000256" key="11">
    <source>
        <dbReference type="ARBA" id="ARBA00022917"/>
    </source>
</evidence>
<feature type="domain" description="EF-hand" evidence="21">
    <location>
        <begin position="885"/>
        <end position="920"/>
    </location>
</feature>
<keyword evidence="6" id="KW-0677">Repeat</keyword>
<evidence type="ECO:0000256" key="3">
    <source>
        <dbReference type="ARBA" id="ARBA00022598"/>
    </source>
</evidence>
<dbReference type="EC" id="6.1.1.15" evidence="2"/>
<keyword evidence="3" id="KW-0436">Ligase</keyword>
<evidence type="ECO:0000256" key="4">
    <source>
        <dbReference type="ARBA" id="ARBA00022723"/>
    </source>
</evidence>
<dbReference type="Proteomes" id="UP000663882">
    <property type="component" value="Unassembled WGS sequence"/>
</dbReference>
<dbReference type="PANTHER" id="PTHR43382">
    <property type="entry name" value="PROLYL-TRNA SYNTHETASE"/>
    <property type="match status" value="1"/>
</dbReference>
<keyword evidence="8" id="KW-0256">Endoplasmic reticulum</keyword>
<evidence type="ECO:0000313" key="25">
    <source>
        <dbReference type="Proteomes" id="UP000663882"/>
    </source>
</evidence>
<dbReference type="InterPro" id="IPR020056">
    <property type="entry name" value="Rbsml_bL25/Gln-tRNA_synth_N"/>
</dbReference>
<dbReference type="Gene3D" id="1.10.287.10">
    <property type="entry name" value="S15/NS1, RNA-binding"/>
    <property type="match status" value="2"/>
</dbReference>
<dbReference type="CDD" id="cd00778">
    <property type="entry name" value="ProRS_core_arch_euk"/>
    <property type="match status" value="1"/>
</dbReference>
<evidence type="ECO:0000256" key="18">
    <source>
        <dbReference type="ARBA" id="ARBA00063143"/>
    </source>
</evidence>
<dbReference type="SMART" id="SM00054">
    <property type="entry name" value="EFh"/>
    <property type="match status" value="4"/>
</dbReference>
<dbReference type="InterPro" id="IPR004499">
    <property type="entry name" value="Pro-tRNA-ligase_IIa_arc-type"/>
</dbReference>
<evidence type="ECO:0000256" key="1">
    <source>
        <dbReference type="ARBA" id="ARBA00004319"/>
    </source>
</evidence>
<dbReference type="CDD" id="cd00936">
    <property type="entry name" value="WEPRS_RNA"/>
    <property type="match status" value="2"/>
</dbReference>
<feature type="domain" description="WHEP-TRS" evidence="23">
    <location>
        <begin position="144"/>
        <end position="201"/>
    </location>
</feature>
<dbReference type="EMBL" id="CAJNOO010000585">
    <property type="protein sequence ID" value="CAF0985283.1"/>
    <property type="molecule type" value="Genomic_DNA"/>
</dbReference>
<dbReference type="Pfam" id="PF13405">
    <property type="entry name" value="EF-hand_6"/>
    <property type="match status" value="1"/>
</dbReference>
<evidence type="ECO:0000259" key="23">
    <source>
        <dbReference type="PROSITE" id="PS51185"/>
    </source>
</evidence>
<dbReference type="Pfam" id="PF00587">
    <property type="entry name" value="tRNA-synt_2b"/>
    <property type="match status" value="1"/>
</dbReference>
<dbReference type="PRINTS" id="PR01046">
    <property type="entry name" value="TRNASYNTHPRO"/>
</dbReference>
<dbReference type="GO" id="GO:0017101">
    <property type="term" value="C:aminoacyl-tRNA synthetase multienzyme complex"/>
    <property type="evidence" value="ECO:0007669"/>
    <property type="project" value="TreeGrafter"/>
</dbReference>
<dbReference type="InterPro" id="IPR002316">
    <property type="entry name" value="Pro-tRNA-ligase_IIa"/>
</dbReference>
<evidence type="ECO:0000256" key="5">
    <source>
        <dbReference type="ARBA" id="ARBA00022729"/>
    </source>
</evidence>
<name>A0A814FNS6_9BILA</name>
<dbReference type="Pfam" id="PF20974">
    <property type="entry name" value="tRNA-synt_1c_C2"/>
    <property type="match status" value="1"/>
</dbReference>
<evidence type="ECO:0000256" key="20">
    <source>
        <dbReference type="SAM" id="MobiDB-lite"/>
    </source>
</evidence>
<dbReference type="InterPro" id="IPR018247">
    <property type="entry name" value="EF_Hand_1_Ca_BS"/>
</dbReference>
<accession>A0A814FNS6</accession>
<dbReference type="Gene3D" id="1.10.238.10">
    <property type="entry name" value="EF-hand"/>
    <property type="match status" value="2"/>
</dbReference>
<comment type="subunit">
    <text evidence="18">Interacts with PCSK6 (immature form including the propeptide); probably involved in the maturation and the secretion of PCSK6.</text>
</comment>
<keyword evidence="14" id="KW-0143">Chaperone</keyword>
<keyword evidence="7" id="KW-0547">Nucleotide-binding</keyword>
<keyword evidence="5" id="KW-0732">Signal</keyword>
<evidence type="ECO:0000256" key="19">
    <source>
        <dbReference type="ARBA" id="ARBA00072696"/>
    </source>
</evidence>
<dbReference type="PROSITE" id="PS51185">
    <property type="entry name" value="WHEP_TRS_2"/>
    <property type="match status" value="2"/>
</dbReference>
<feature type="domain" description="WHEP-TRS" evidence="23">
    <location>
        <begin position="220"/>
        <end position="277"/>
    </location>
</feature>
<sequence length="935" mass="107087">MEGETQLDNKDFKNTLKLTWLAETSQAPLTPVKCIHYDNIMTKAKLDEGDTFENYVNYASKIEYDIIGEPEMAQLKKGDVIQILRKGYYICDAPYDAATQQSCCLLNIPDGGTKEKPTSLRATDNAAIKSTGDKLTSSVVSGPEVDQLTERIVLQGEKVRDLKANKSTSKDDVNVAVKELVLLKEEYKKLTGSEYKPSNTSATTAQKENKKPITNSTSNEAEKLAEQITRQGDKVRDLKANKSTPKEEITAAVGQLLKLKEEYKTLTGTDVPSSGAASARKEKEKKPAAAAAAAKKPEHEQNSTSAHTDSKKQTKLGIEYKKEEDLADWYGQVVRKGELIENYDVSGCYILRPWAYFLWEQIKAYIDAEISEMGVQNCYFPLFVSHNALYREQTHIADFSPEVAWVTKSGDSDLAQPIAVRPTSETIMYPAYAKWIQSHRDLPLKLNQWNNVVRWEFKNPQPFLRTREFLWQEGHTAWATEKEASDEVYQILDLYAKVYTDLLAIPVIKGRKTEKEKFAGADWTTTIEGYIAASGRGIQAATSHHLGQNFSKMFDITFEDPQTQTKQYVYQNSWGLTTRTIGVMTMIHGDNQGLVLPPRIAKYQIIMLLITLYSVFIISCHAGILPTGTQNDHKSRVLDLPLSQQEHYTDLNKDQTVEHNTAYDHEAFLGVDEAKKFEKLSVEESKKRLGALFNRIDKDHNGTITKQELKDWIKSVQTRYITEDVERQWKQMNNDSNNEISWDEYDKTTYYALYDNTQKSDKLTEQFLRLQKKDRRRFTKADEDGNGNLNKNEFADFIHPEQSLRMKDVVITETIEDMDNNKDGFISLEEFVHDMWDSTENNDTSEPDWVKIERENFLKYRDLDHDGKLNRKEVELWLMPVDYDNIEAETSHLFREADKNQDHQLTKDEILDKHDIFVGSQATDWGAELKVHQDL</sequence>
<evidence type="ECO:0000256" key="8">
    <source>
        <dbReference type="ARBA" id="ARBA00022824"/>
    </source>
</evidence>
<dbReference type="InterPro" id="IPR006195">
    <property type="entry name" value="aa-tRNA-synth_II"/>
</dbReference>
<feature type="region of interest" description="Disordered" evidence="20">
    <location>
        <begin position="192"/>
        <end position="247"/>
    </location>
</feature>
<protein>
    <recommendedName>
        <fullName evidence="19">Reticulocalbin-3</fullName>
        <ecNumber evidence="2">6.1.1.15</ecNumber>
    </recommendedName>
    <alternativeName>
        <fullName evidence="15">Prolyl-tRNA synthetase</fullName>
    </alternativeName>
</protein>
<comment type="subcellular location">
    <subcellularLocation>
        <location evidence="1">Endoplasmic reticulum lumen</location>
    </subcellularLocation>
</comment>
<keyword evidence="12" id="KW-0030">Aminoacyl-tRNA synthetase</keyword>
<dbReference type="GO" id="GO:0004827">
    <property type="term" value="F:proline-tRNA ligase activity"/>
    <property type="evidence" value="ECO:0007669"/>
    <property type="project" value="UniProtKB-EC"/>
</dbReference>
<keyword evidence="10" id="KW-0067">ATP-binding</keyword>
<evidence type="ECO:0000256" key="14">
    <source>
        <dbReference type="ARBA" id="ARBA00023186"/>
    </source>
</evidence>
<dbReference type="InterPro" id="IPR009068">
    <property type="entry name" value="uS15_NS1_RNA-bd_sf"/>
</dbReference>
<evidence type="ECO:0000256" key="16">
    <source>
        <dbReference type="ARBA" id="ARBA00047671"/>
    </source>
</evidence>
<dbReference type="SUPFAM" id="SSF47473">
    <property type="entry name" value="EF-hand"/>
    <property type="match status" value="2"/>
</dbReference>
<evidence type="ECO:0000256" key="13">
    <source>
        <dbReference type="ARBA" id="ARBA00023180"/>
    </source>
</evidence>
<evidence type="ECO:0000256" key="7">
    <source>
        <dbReference type="ARBA" id="ARBA00022741"/>
    </source>
</evidence>
<dbReference type="SMART" id="SM00991">
    <property type="entry name" value="WHEP-TRS"/>
    <property type="match status" value="2"/>
</dbReference>
<proteinExistence type="predicted"/>
<dbReference type="InterPro" id="IPR002314">
    <property type="entry name" value="aa-tRNA-synt_IIb"/>
</dbReference>
<evidence type="ECO:0000256" key="15">
    <source>
        <dbReference type="ARBA" id="ARBA00029731"/>
    </source>
</evidence>
<evidence type="ECO:0000256" key="17">
    <source>
        <dbReference type="ARBA" id="ARBA00056975"/>
    </source>
</evidence>
<dbReference type="PROSITE" id="PS00018">
    <property type="entry name" value="EF_HAND_1"/>
    <property type="match status" value="5"/>
</dbReference>
<evidence type="ECO:0000259" key="22">
    <source>
        <dbReference type="PROSITE" id="PS50862"/>
    </source>
</evidence>
<dbReference type="GO" id="GO:0005509">
    <property type="term" value="F:calcium ion binding"/>
    <property type="evidence" value="ECO:0007669"/>
    <property type="project" value="InterPro"/>
</dbReference>
<dbReference type="GO" id="GO:0015031">
    <property type="term" value="P:protein transport"/>
    <property type="evidence" value="ECO:0007669"/>
    <property type="project" value="UniProtKB-ARBA"/>
</dbReference>
<dbReference type="CDD" id="cd16226">
    <property type="entry name" value="EFh_CREC_Calumenin_like"/>
    <property type="match status" value="1"/>
</dbReference>
<evidence type="ECO:0000256" key="9">
    <source>
        <dbReference type="ARBA" id="ARBA00022837"/>
    </source>
</evidence>
<comment type="catalytic activity">
    <reaction evidence="16">
        <text>tRNA(Pro) + L-proline + ATP = L-prolyl-tRNA(Pro) + AMP + diphosphate</text>
        <dbReference type="Rhea" id="RHEA:14305"/>
        <dbReference type="Rhea" id="RHEA-COMP:9700"/>
        <dbReference type="Rhea" id="RHEA-COMP:9702"/>
        <dbReference type="ChEBI" id="CHEBI:30616"/>
        <dbReference type="ChEBI" id="CHEBI:33019"/>
        <dbReference type="ChEBI" id="CHEBI:60039"/>
        <dbReference type="ChEBI" id="CHEBI:78442"/>
        <dbReference type="ChEBI" id="CHEBI:78532"/>
        <dbReference type="ChEBI" id="CHEBI:456215"/>
        <dbReference type="EC" id="6.1.1.15"/>
    </reaction>
</comment>
<dbReference type="PROSITE" id="PS50862">
    <property type="entry name" value="AA_TRNA_LIGASE_II"/>
    <property type="match status" value="1"/>
</dbReference>
<evidence type="ECO:0000313" key="24">
    <source>
        <dbReference type="EMBL" id="CAF0985283.1"/>
    </source>
</evidence>